<evidence type="ECO:0000313" key="13">
    <source>
        <dbReference type="Proteomes" id="UP001055712"/>
    </source>
</evidence>
<dbReference type="CDD" id="cd16023">
    <property type="entry name" value="GPI_EPT_3"/>
    <property type="match status" value="1"/>
</dbReference>
<feature type="transmembrane region" description="Helical" evidence="11">
    <location>
        <begin position="20"/>
        <end position="41"/>
    </location>
</feature>
<dbReference type="Pfam" id="PF01663">
    <property type="entry name" value="Phosphodiest"/>
    <property type="match status" value="1"/>
</dbReference>
<protein>
    <recommendedName>
        <fullName evidence="14">GPI ethanolamine phosphate transferase 3</fullName>
    </recommendedName>
</protein>
<dbReference type="GO" id="GO:0051377">
    <property type="term" value="F:mannose-ethanolamine phosphotransferase activity"/>
    <property type="evidence" value="ECO:0007669"/>
    <property type="project" value="InterPro"/>
</dbReference>
<feature type="transmembrane region" description="Helical" evidence="11">
    <location>
        <begin position="590"/>
        <end position="611"/>
    </location>
</feature>
<keyword evidence="5" id="KW-0808">Transferase</keyword>
<keyword evidence="10" id="KW-0325">Glycoprotein</keyword>
<dbReference type="SUPFAM" id="SSF53649">
    <property type="entry name" value="Alkaline phosphatase-like"/>
    <property type="match status" value="1"/>
</dbReference>
<dbReference type="GO" id="GO:0006506">
    <property type="term" value="P:GPI anchor biosynthetic process"/>
    <property type="evidence" value="ECO:0007669"/>
    <property type="project" value="UniProtKB-KW"/>
</dbReference>
<reference evidence="12" key="1">
    <citation type="journal article" date="2019" name="Plant J.">
        <title>Chlorella vulgaris genome assembly and annotation reveals the molecular basis for metabolic acclimation to high light conditions.</title>
        <authorList>
            <person name="Cecchin M."/>
            <person name="Marcolungo L."/>
            <person name="Rossato M."/>
            <person name="Girolomoni L."/>
            <person name="Cosentino E."/>
            <person name="Cuine S."/>
            <person name="Li-Beisson Y."/>
            <person name="Delledonne M."/>
            <person name="Ballottari M."/>
        </authorList>
    </citation>
    <scope>NUCLEOTIDE SEQUENCE</scope>
    <source>
        <strain evidence="12">211/11P</strain>
    </source>
</reference>
<evidence type="ECO:0000256" key="9">
    <source>
        <dbReference type="ARBA" id="ARBA00023136"/>
    </source>
</evidence>
<keyword evidence="9 11" id="KW-0472">Membrane</keyword>
<feature type="transmembrane region" description="Helical" evidence="11">
    <location>
        <begin position="494"/>
        <end position="521"/>
    </location>
</feature>
<dbReference type="OrthoDB" id="272139at2759"/>
<dbReference type="InterPro" id="IPR037675">
    <property type="entry name" value="PIG-O_N"/>
</dbReference>
<comment type="pathway">
    <text evidence="2">Glycolipid biosynthesis; glycosylphosphatidylinositol-anchor biosynthesis.</text>
</comment>
<comment type="caution">
    <text evidence="12">The sequence shown here is derived from an EMBL/GenBank/DDBJ whole genome shotgun (WGS) entry which is preliminary data.</text>
</comment>
<feature type="transmembrane region" description="Helical" evidence="11">
    <location>
        <begin position="805"/>
        <end position="826"/>
    </location>
</feature>
<dbReference type="InterPro" id="IPR002591">
    <property type="entry name" value="Phosphodiest/P_Trfase"/>
</dbReference>
<evidence type="ECO:0000256" key="4">
    <source>
        <dbReference type="ARBA" id="ARBA00022502"/>
    </source>
</evidence>
<proteinExistence type="inferred from homology"/>
<evidence type="ECO:0000313" key="12">
    <source>
        <dbReference type="EMBL" id="KAI3438080.1"/>
    </source>
</evidence>
<dbReference type="PANTHER" id="PTHR23071:SF1">
    <property type="entry name" value="GPI ETHANOLAMINE PHOSPHATE TRANSFERASE 3"/>
    <property type="match status" value="1"/>
</dbReference>
<feature type="transmembrane region" description="Helical" evidence="11">
    <location>
        <begin position="832"/>
        <end position="850"/>
    </location>
</feature>
<evidence type="ECO:0000256" key="8">
    <source>
        <dbReference type="ARBA" id="ARBA00022989"/>
    </source>
</evidence>
<dbReference type="AlphaFoldDB" id="A0A9D4TY98"/>
<reference evidence="12" key="2">
    <citation type="submission" date="2020-11" db="EMBL/GenBank/DDBJ databases">
        <authorList>
            <person name="Cecchin M."/>
            <person name="Marcolungo L."/>
            <person name="Rossato M."/>
            <person name="Girolomoni L."/>
            <person name="Cosentino E."/>
            <person name="Cuine S."/>
            <person name="Li-Beisson Y."/>
            <person name="Delledonne M."/>
            <person name="Ballottari M."/>
        </authorList>
    </citation>
    <scope>NUCLEOTIDE SEQUENCE</scope>
    <source>
        <strain evidence="12">211/11P</strain>
        <tissue evidence="12">Whole cell</tissue>
    </source>
</reference>
<gene>
    <name evidence="12" type="ORF">D9Q98_000522</name>
</gene>
<keyword evidence="7" id="KW-0256">Endoplasmic reticulum</keyword>
<feature type="transmembrane region" description="Helical" evidence="11">
    <location>
        <begin position="533"/>
        <end position="553"/>
    </location>
</feature>
<dbReference type="Gene3D" id="3.40.720.10">
    <property type="entry name" value="Alkaline Phosphatase, subunit A"/>
    <property type="match status" value="1"/>
</dbReference>
<keyword evidence="4" id="KW-0337">GPI-anchor biosynthesis</keyword>
<feature type="transmembrane region" description="Helical" evidence="11">
    <location>
        <begin position="780"/>
        <end position="798"/>
    </location>
</feature>
<evidence type="ECO:0000256" key="1">
    <source>
        <dbReference type="ARBA" id="ARBA00004477"/>
    </source>
</evidence>
<organism evidence="12 13">
    <name type="scientific">Chlorella vulgaris</name>
    <name type="common">Green alga</name>
    <dbReference type="NCBI Taxonomy" id="3077"/>
    <lineage>
        <taxon>Eukaryota</taxon>
        <taxon>Viridiplantae</taxon>
        <taxon>Chlorophyta</taxon>
        <taxon>core chlorophytes</taxon>
        <taxon>Trebouxiophyceae</taxon>
        <taxon>Chlorellales</taxon>
        <taxon>Chlorellaceae</taxon>
        <taxon>Chlorella clade</taxon>
        <taxon>Chlorella</taxon>
    </lineage>
</organism>
<dbReference type="InterPro" id="IPR039524">
    <property type="entry name" value="PIGO/GPI13"/>
</dbReference>
<feature type="transmembrane region" description="Helical" evidence="11">
    <location>
        <begin position="1034"/>
        <end position="1054"/>
    </location>
</feature>
<keyword evidence="13" id="KW-1185">Reference proteome</keyword>
<evidence type="ECO:0000256" key="11">
    <source>
        <dbReference type="SAM" id="Phobius"/>
    </source>
</evidence>
<evidence type="ECO:0000256" key="6">
    <source>
        <dbReference type="ARBA" id="ARBA00022692"/>
    </source>
</evidence>
<evidence type="ECO:0000256" key="3">
    <source>
        <dbReference type="ARBA" id="ARBA00008695"/>
    </source>
</evidence>
<keyword evidence="6 11" id="KW-0812">Transmembrane</keyword>
<dbReference type="EMBL" id="SIDB01000001">
    <property type="protein sequence ID" value="KAI3438080.1"/>
    <property type="molecule type" value="Genomic_DNA"/>
</dbReference>
<comment type="similarity">
    <text evidence="3">Belongs to the PIGG/PIGN/PIGO family. PIGO subfamily.</text>
</comment>
<evidence type="ECO:0000256" key="5">
    <source>
        <dbReference type="ARBA" id="ARBA00022679"/>
    </source>
</evidence>
<comment type="subcellular location">
    <subcellularLocation>
        <location evidence="1">Endoplasmic reticulum membrane</location>
        <topology evidence="1">Multi-pass membrane protein</topology>
    </subcellularLocation>
</comment>
<evidence type="ECO:0000256" key="7">
    <source>
        <dbReference type="ARBA" id="ARBA00022824"/>
    </source>
</evidence>
<dbReference type="InterPro" id="IPR017850">
    <property type="entry name" value="Alkaline_phosphatase_core_sf"/>
</dbReference>
<sequence length="1055" mass="110076">MLQQAVNLLRRPRLGPALTLGLHVLALSAFINGFLLTRVHLPQRAVSPTPTAVPYDRIVWLMIDALRYDFVVQDGRYSCSGRGPCHQGHMPFLSDLSRRQAAARTFMFVADAPTTTTQRLKSLATGGLPSFFDISTSFTAGAVPDDNLVDQMAAAGKQLAFLGDTTWQQLFPRAWAWSRPFPCFNVKDLHTVDDGVWRHLLPALRNHSSWDGLLVAHYLGVDHCGHAHGVSTQQMADKLRQMDSHVEQVVAELVAGAAPDGPYARTLLLVTGDHGQTLGGDHGGGSPEEVDSALVAVDIAALRALQGTPGGGGAAAEHAIHHAALAGSGSGLANPAACRAGCTCGVEGNQCVPDLPQMDLVPTLAAMAGVPTPFGNLGKLNAEMWQLAAPRLAAEAGQARSGQQAVWEASLLEALMGNARQVHTYLNTYAATPGTRFSRSALNALNAQFAALSAAPAASELLELEAAVARCYAFLEAAAGVAREQWTQFREVPMALGLTLFAATLALQAAAAFGGCGGLVARWRQGSRLWVPTFRAFLVVLVSAHALGIFSFFYLLSEGMAVCYLVAAACAALGVATGRAAWAAGQRVRAVAGLAVVSLRCTAVMALVGLAHHTGQGFWTRLTVHDAQPGQDVERGLQGKLAVMLNFASQVLSRVGTDRLSSAVRSVAQHSALCTLPILALLLATHRLQRGANGGGGLSVLQRLLVLAAFASAAGYLQLEDAGRQRLLSPNVSLGQLLRQHLAPLLPPGIASRAQLAAAVVSPHVGGLAALLSELPLRTLLPHATYALCGAAAAVWSLRVATRQAGGTAAAATAAAQVLLALVVQVSDRRTPLILLLGLLLLVAFTRLCARRAELLSGGGGGRDGVAGEAAALTSLVAAQLFYVTGHLCEFAGLQYTAGFVGSDDFHLWRSSSLMALNTFGPTLLGLLALPAVVQHVQLAANQADQTVEGTAAASEVAHASNTSMQQTAVVAGSESVSVPAASRGQLLDPVGGSLARTLLVAGLVRSAAAFCAALSAGLQRRHLYAWALFAPKFAFEAFFLLLADLALLLISLLG</sequence>
<accession>A0A9D4TY98</accession>
<name>A0A9D4TY98_CHLVU</name>
<evidence type="ECO:0000256" key="2">
    <source>
        <dbReference type="ARBA" id="ARBA00004687"/>
    </source>
</evidence>
<keyword evidence="8 11" id="KW-1133">Transmembrane helix</keyword>
<evidence type="ECO:0008006" key="14">
    <source>
        <dbReference type="Google" id="ProtNLM"/>
    </source>
</evidence>
<evidence type="ECO:0000256" key="10">
    <source>
        <dbReference type="ARBA" id="ARBA00023180"/>
    </source>
</evidence>
<dbReference type="GO" id="GO:0005789">
    <property type="term" value="C:endoplasmic reticulum membrane"/>
    <property type="evidence" value="ECO:0007669"/>
    <property type="project" value="UniProtKB-SubCell"/>
</dbReference>
<feature type="transmembrane region" description="Helical" evidence="11">
    <location>
        <begin position="559"/>
        <end position="578"/>
    </location>
</feature>
<dbReference type="PANTHER" id="PTHR23071">
    <property type="entry name" value="PHOSPHATIDYLINOSITOL GLYCAN"/>
    <property type="match status" value="1"/>
</dbReference>
<dbReference type="Proteomes" id="UP001055712">
    <property type="component" value="Unassembled WGS sequence"/>
</dbReference>